<dbReference type="OrthoDB" id="4533212at2"/>
<proteinExistence type="predicted"/>
<dbReference type="InterPro" id="IPR038332">
    <property type="entry name" value="PPE_sf"/>
</dbReference>
<feature type="compositionally biased region" description="Gly residues" evidence="1">
    <location>
        <begin position="406"/>
        <end position="419"/>
    </location>
</feature>
<dbReference type="AlphaFoldDB" id="A0A366DSE5"/>
<evidence type="ECO:0000313" key="2">
    <source>
        <dbReference type="EMBL" id="RBO92409.1"/>
    </source>
</evidence>
<dbReference type="Proteomes" id="UP000252586">
    <property type="component" value="Unassembled WGS sequence"/>
</dbReference>
<keyword evidence="3" id="KW-1185">Reference proteome</keyword>
<comment type="caution">
    <text evidence="2">The sequence shown here is derived from an EMBL/GenBank/DDBJ whole genome shotgun (WGS) entry which is preliminary data.</text>
</comment>
<dbReference type="RefSeq" id="WP_084537761.1">
    <property type="nucleotide sequence ID" value="NZ_QNRE01000003.1"/>
</dbReference>
<evidence type="ECO:0000256" key="1">
    <source>
        <dbReference type="SAM" id="MobiDB-lite"/>
    </source>
</evidence>
<dbReference type="Gene3D" id="1.20.1260.20">
    <property type="entry name" value="PPE superfamily"/>
    <property type="match status" value="1"/>
</dbReference>
<feature type="region of interest" description="Disordered" evidence="1">
    <location>
        <begin position="27"/>
        <end position="54"/>
    </location>
</feature>
<evidence type="ECO:0008006" key="4">
    <source>
        <dbReference type="Google" id="ProtNLM"/>
    </source>
</evidence>
<feature type="region of interest" description="Disordered" evidence="1">
    <location>
        <begin position="246"/>
        <end position="430"/>
    </location>
</feature>
<reference evidence="2 3" key="1">
    <citation type="submission" date="2018-06" db="EMBL/GenBank/DDBJ databases">
        <title>Genomic Encyclopedia of Type Strains, Phase IV (KMG-IV): sequencing the most valuable type-strain genomes for metagenomic binning, comparative biology and taxonomic classification.</title>
        <authorList>
            <person name="Goeker M."/>
        </authorList>
    </citation>
    <scope>NUCLEOTIDE SEQUENCE [LARGE SCALE GENOMIC DNA]</scope>
    <source>
        <strain evidence="2 3">DSM 44599</strain>
    </source>
</reference>
<dbReference type="EMBL" id="QNRE01000003">
    <property type="protein sequence ID" value="RBO92409.1"/>
    <property type="molecule type" value="Genomic_DNA"/>
</dbReference>
<dbReference type="STRING" id="1210090.GCA_001613185_03540"/>
<sequence>MGLNPFESVADALNSVNPFTAPAAIFNSHDKSDENRDSDRNRATEGENAWKDDRQIIQNEGNQLFSQYNNPAPPAIKTKEPFETWSHEEIWKALNGDGSSHNGVDQTQINAGADGWRKLTQQAQNAFQVFRDGVEADIKDKWAGRAANAAMESTRAYTTDSEKLHVSFQQVANGIDLIQGYLDQAKLSVAPPIETNAIDEFLGHIPGNGVLKLGKHRANEAEARAQEVMKTYALGADQVDQQTPILPEPVSTASPDKPNDPGNNNQNNNNSNNNNSDNNSTNPSNTQTPTTEVPGTEDPSAEDPADTENPGTPEDTTTDPSSTDPASSAPTTPSSYLQDPVGKPNSNIPSTPGSPTTPGGPGPGPGVPGPGSTPSPGKSVPGAGTTNTPGSGGNRMGAAAAAGRAGIPGMGGMGAGAGRGKGEDDEEHKIPDYLVQDRTTELLGEQPRVLPPGGVIGG</sequence>
<protein>
    <recommendedName>
        <fullName evidence="4">PPE family protein</fullName>
    </recommendedName>
</protein>
<feature type="region of interest" description="Disordered" evidence="1">
    <location>
        <begin position="439"/>
        <end position="458"/>
    </location>
</feature>
<name>A0A366DSE5_9NOCA</name>
<feature type="compositionally biased region" description="Low complexity" evidence="1">
    <location>
        <begin position="254"/>
        <end position="291"/>
    </location>
</feature>
<evidence type="ECO:0000313" key="3">
    <source>
        <dbReference type="Proteomes" id="UP000252586"/>
    </source>
</evidence>
<feature type="compositionally biased region" description="Low complexity" evidence="1">
    <location>
        <begin position="396"/>
        <end position="405"/>
    </location>
</feature>
<feature type="compositionally biased region" description="Low complexity" evidence="1">
    <location>
        <begin position="307"/>
        <end position="335"/>
    </location>
</feature>
<feature type="compositionally biased region" description="Pro residues" evidence="1">
    <location>
        <begin position="358"/>
        <end position="373"/>
    </location>
</feature>
<gene>
    <name evidence="2" type="ORF">DFR74_10352</name>
</gene>
<accession>A0A366DSE5</accession>
<feature type="compositionally biased region" description="Basic and acidic residues" evidence="1">
    <location>
        <begin position="28"/>
        <end position="54"/>
    </location>
</feature>
<organism evidence="2 3">
    <name type="scientific">Nocardia puris</name>
    <dbReference type="NCBI Taxonomy" id="208602"/>
    <lineage>
        <taxon>Bacteria</taxon>
        <taxon>Bacillati</taxon>
        <taxon>Actinomycetota</taxon>
        <taxon>Actinomycetes</taxon>
        <taxon>Mycobacteriales</taxon>
        <taxon>Nocardiaceae</taxon>
        <taxon>Nocardia</taxon>
    </lineage>
</organism>